<gene>
    <name evidence="2" type="ORF">OPV22_025479</name>
</gene>
<accession>A0AAV8P7J4</accession>
<protein>
    <submittedName>
        <fullName evidence="2">Uncharacterized protein</fullName>
    </submittedName>
</protein>
<organism evidence="2 3">
    <name type="scientific">Ensete ventricosum</name>
    <name type="common">Abyssinian banana</name>
    <name type="synonym">Musa ensete</name>
    <dbReference type="NCBI Taxonomy" id="4639"/>
    <lineage>
        <taxon>Eukaryota</taxon>
        <taxon>Viridiplantae</taxon>
        <taxon>Streptophyta</taxon>
        <taxon>Embryophyta</taxon>
        <taxon>Tracheophyta</taxon>
        <taxon>Spermatophyta</taxon>
        <taxon>Magnoliopsida</taxon>
        <taxon>Liliopsida</taxon>
        <taxon>Zingiberales</taxon>
        <taxon>Musaceae</taxon>
        <taxon>Ensete</taxon>
    </lineage>
</organism>
<reference evidence="2 3" key="1">
    <citation type="submission" date="2022-12" db="EMBL/GenBank/DDBJ databases">
        <title>Chromosome-scale assembly of the Ensete ventricosum genome.</title>
        <authorList>
            <person name="Dussert Y."/>
            <person name="Stocks J."/>
            <person name="Wendawek A."/>
            <person name="Woldeyes F."/>
            <person name="Nichols R.A."/>
            <person name="Borrell J.S."/>
        </authorList>
    </citation>
    <scope>NUCLEOTIDE SEQUENCE [LARGE SCALE GENOMIC DNA]</scope>
    <source>
        <strain evidence="3">cv. Maze</strain>
        <tissue evidence="2">Seeds</tissue>
    </source>
</reference>
<proteinExistence type="predicted"/>
<feature type="region of interest" description="Disordered" evidence="1">
    <location>
        <begin position="1"/>
        <end position="34"/>
    </location>
</feature>
<sequence>MEAAGNGSRGLSSDPAPVHSSIKQPLIPCSLDEENHRSIVNATTSSPAPAATATHQQRCYGISSKPQTNPLFPPCHWWQQEQRQQNKTRAT</sequence>
<name>A0AAV8P7J4_ENSVE</name>
<comment type="caution">
    <text evidence="2">The sequence shown here is derived from an EMBL/GenBank/DDBJ whole genome shotgun (WGS) entry which is preliminary data.</text>
</comment>
<dbReference type="EMBL" id="JAQQAF010000007">
    <property type="protein sequence ID" value="KAJ8471136.1"/>
    <property type="molecule type" value="Genomic_DNA"/>
</dbReference>
<evidence type="ECO:0000313" key="3">
    <source>
        <dbReference type="Proteomes" id="UP001222027"/>
    </source>
</evidence>
<keyword evidence="3" id="KW-1185">Reference proteome</keyword>
<dbReference type="AlphaFoldDB" id="A0AAV8P7J4"/>
<dbReference type="Proteomes" id="UP001222027">
    <property type="component" value="Unassembled WGS sequence"/>
</dbReference>
<evidence type="ECO:0000313" key="2">
    <source>
        <dbReference type="EMBL" id="KAJ8471136.1"/>
    </source>
</evidence>
<evidence type="ECO:0000256" key="1">
    <source>
        <dbReference type="SAM" id="MobiDB-lite"/>
    </source>
</evidence>